<sequence length="613" mass="68486">MVSEFQPTRAPIVHLPTPSGHIQTVVGKRSVISEEIDEFRGIPYAQVSRRWEHARLRDQLPSDVFDATKNGPRCPAPEGDTRLFQSYLPFPDVGQDEFECLNLFVVRPSAAALAMHSIDAETTQLPVLIWIHGGGFKDGAGTDPVWDPARLVLRSVRSKTPFIAVSINYRLSIFGFCGSSDIIASQISDAPIKGLNFGLYDQKLAFMWVKHNIAAFGGDNTRITIMGHSAGGISCHLHLIEAELGTKRPLFRKAGVLSGPVGGLDLTSLKKADRRWTNLCRFWSVEADSPAARLDFLRRLPAKNILGCVAELHWALFTLIVDEWTIRQSDVGCGVSIHLGETSGELRESDDKVQLLISAGDDEFKNFALIANEDYAKFRSLLTSSYPSEAAAEEILQTYGISSTLPEEEFTEKFSQFVSDSTLMHKVYRGYKFFKAHREQQALLQGQDPKQLGLQYHHYEFGNPFLGPLRGTAHHGVELIYAFGNFHHALEKTDQGILQGYADPDQAHVEADVGKLPVDVESIEYQKSNIELSYEMQDKWIQFVVQDCPQTGQCANVDDITTFCADRSVRMESWSNDEKWATRRNRLEALSKQFDSTTIATQRLVGSVIGMEL</sequence>
<evidence type="ECO:0000313" key="6">
    <source>
        <dbReference type="Proteomes" id="UP000030106"/>
    </source>
</evidence>
<dbReference type="STRING" id="1245745.A0A0A2V6E1"/>
<keyword evidence="2 3" id="KW-0378">Hydrolase</keyword>
<accession>A0A0A2V6E1</accession>
<dbReference type="OrthoDB" id="4861363at2759"/>
<dbReference type="InterPro" id="IPR002018">
    <property type="entry name" value="CarbesteraseB"/>
</dbReference>
<organism evidence="5 6">
    <name type="scientific">Beauveria bassiana D1-5</name>
    <dbReference type="NCBI Taxonomy" id="1245745"/>
    <lineage>
        <taxon>Eukaryota</taxon>
        <taxon>Fungi</taxon>
        <taxon>Dikarya</taxon>
        <taxon>Ascomycota</taxon>
        <taxon>Pezizomycotina</taxon>
        <taxon>Sordariomycetes</taxon>
        <taxon>Hypocreomycetidae</taxon>
        <taxon>Hypocreales</taxon>
        <taxon>Cordycipitaceae</taxon>
        <taxon>Beauveria</taxon>
    </lineage>
</organism>
<evidence type="ECO:0000256" key="1">
    <source>
        <dbReference type="ARBA" id="ARBA00005964"/>
    </source>
</evidence>
<dbReference type="PROSITE" id="PS00122">
    <property type="entry name" value="CARBOXYLESTERASE_B_1"/>
    <property type="match status" value="1"/>
</dbReference>
<dbReference type="HOGENOM" id="CLU_006586_14_3_1"/>
<name>A0A0A2V6E1_BEABA</name>
<dbReference type="ESTHER" id="beaba-a0a0a2v6e1">
    <property type="family name" value="Fungal_carboxylesterase_lipase"/>
</dbReference>
<dbReference type="GO" id="GO:0016787">
    <property type="term" value="F:hydrolase activity"/>
    <property type="evidence" value="ECO:0007669"/>
    <property type="project" value="UniProtKB-KW"/>
</dbReference>
<dbReference type="InterPro" id="IPR019826">
    <property type="entry name" value="Carboxylesterase_B_AS"/>
</dbReference>
<dbReference type="eggNOG" id="KOG1516">
    <property type="taxonomic scope" value="Eukaryota"/>
</dbReference>
<dbReference type="Gene3D" id="3.40.50.1820">
    <property type="entry name" value="alpha/beta hydrolase"/>
    <property type="match status" value="1"/>
</dbReference>
<gene>
    <name evidence="5" type="ORF">BBAD15_g11352</name>
</gene>
<dbReference type="SUPFAM" id="SSF53474">
    <property type="entry name" value="alpha/beta-Hydrolases"/>
    <property type="match status" value="1"/>
</dbReference>
<evidence type="ECO:0000313" key="5">
    <source>
        <dbReference type="EMBL" id="KGQ03416.1"/>
    </source>
</evidence>
<dbReference type="PANTHER" id="PTHR11559">
    <property type="entry name" value="CARBOXYLESTERASE"/>
    <property type="match status" value="1"/>
</dbReference>
<protein>
    <recommendedName>
        <fullName evidence="3">Carboxylic ester hydrolase</fullName>
        <ecNumber evidence="3">3.1.1.-</ecNumber>
    </recommendedName>
</protein>
<dbReference type="EMBL" id="ANFO01001227">
    <property type="protein sequence ID" value="KGQ03416.1"/>
    <property type="molecule type" value="Genomic_DNA"/>
</dbReference>
<dbReference type="Pfam" id="PF00135">
    <property type="entry name" value="COesterase"/>
    <property type="match status" value="1"/>
</dbReference>
<evidence type="ECO:0000256" key="2">
    <source>
        <dbReference type="ARBA" id="ARBA00022801"/>
    </source>
</evidence>
<feature type="domain" description="Carboxylesterase type B" evidence="4">
    <location>
        <begin position="24"/>
        <end position="489"/>
    </location>
</feature>
<proteinExistence type="inferred from homology"/>
<evidence type="ECO:0000259" key="4">
    <source>
        <dbReference type="Pfam" id="PF00135"/>
    </source>
</evidence>
<comment type="caution">
    <text evidence="5">The sequence shown here is derived from an EMBL/GenBank/DDBJ whole genome shotgun (WGS) entry which is preliminary data.</text>
</comment>
<reference evidence="5 6" key="1">
    <citation type="submission" date="2012-10" db="EMBL/GenBank/DDBJ databases">
        <title>Genome sequencing and analysis of entomopathogenic fungi Beauveria bassiana D1-5.</title>
        <authorList>
            <person name="Li Q."/>
            <person name="Wang L."/>
            <person name="Zhang Z."/>
            <person name="Wang Q."/>
            <person name="Ren J."/>
            <person name="Wang M."/>
            <person name="Xu W."/>
            <person name="Wang J."/>
            <person name="Lu Y."/>
            <person name="Du Q."/>
            <person name="Sun Z."/>
        </authorList>
    </citation>
    <scope>NUCLEOTIDE SEQUENCE [LARGE SCALE GENOMIC DNA]</scope>
    <source>
        <strain evidence="5 6">D1-5</strain>
    </source>
</reference>
<dbReference type="InterPro" id="IPR050309">
    <property type="entry name" value="Type-B_Carboxylest/Lipase"/>
</dbReference>
<dbReference type="Proteomes" id="UP000030106">
    <property type="component" value="Unassembled WGS sequence"/>
</dbReference>
<evidence type="ECO:0000256" key="3">
    <source>
        <dbReference type="RuleBase" id="RU361235"/>
    </source>
</evidence>
<dbReference type="InterPro" id="IPR029058">
    <property type="entry name" value="AB_hydrolase_fold"/>
</dbReference>
<dbReference type="EC" id="3.1.1.-" evidence="3"/>
<comment type="similarity">
    <text evidence="1 3">Belongs to the type-B carboxylesterase/lipase family.</text>
</comment>
<dbReference type="AlphaFoldDB" id="A0A0A2V6E1"/>